<keyword evidence="2" id="KW-0689">Ribosomal protein</keyword>
<feature type="compositionally biased region" description="Low complexity" evidence="4">
    <location>
        <begin position="81"/>
        <end position="97"/>
    </location>
</feature>
<feature type="chain" id="PRO_5043702596" description="Ribosomal protein S18" evidence="5">
    <location>
        <begin position="20"/>
        <end position="305"/>
    </location>
</feature>
<dbReference type="AlphaFoldDB" id="A0A177TWN7"/>
<evidence type="ECO:0000256" key="2">
    <source>
        <dbReference type="ARBA" id="ARBA00022980"/>
    </source>
</evidence>
<dbReference type="GO" id="GO:0003735">
    <property type="term" value="F:structural constituent of ribosome"/>
    <property type="evidence" value="ECO:0007669"/>
    <property type="project" value="InterPro"/>
</dbReference>
<evidence type="ECO:0000313" key="6">
    <source>
        <dbReference type="EMBL" id="KAE8244830.1"/>
    </source>
</evidence>
<feature type="signal peptide" evidence="5">
    <location>
        <begin position="1"/>
        <end position="19"/>
    </location>
</feature>
<reference evidence="6" key="1">
    <citation type="submission" date="2016-04" db="EMBL/GenBank/DDBJ databases">
        <authorList>
            <person name="Nguyen H.D."/>
            <person name="Samba Siva P."/>
            <person name="Cullis J."/>
            <person name="Levesque C.A."/>
            <person name="Hambleton S."/>
        </authorList>
    </citation>
    <scope>NUCLEOTIDE SEQUENCE</scope>
    <source>
        <strain evidence="6">DAOMC 236416</strain>
    </source>
</reference>
<proteinExistence type="inferred from homology"/>
<dbReference type="GO" id="GO:0006412">
    <property type="term" value="P:translation"/>
    <property type="evidence" value="ECO:0007669"/>
    <property type="project" value="InterPro"/>
</dbReference>
<feature type="compositionally biased region" description="Low complexity" evidence="4">
    <location>
        <begin position="16"/>
        <end position="28"/>
    </location>
</feature>
<comment type="similarity">
    <text evidence="1">Belongs to the universal ribosomal protein uS11 family.</text>
</comment>
<dbReference type="HAMAP" id="MF_01310">
    <property type="entry name" value="Ribosomal_uS11"/>
    <property type="match status" value="1"/>
</dbReference>
<evidence type="ECO:0000256" key="1">
    <source>
        <dbReference type="ARBA" id="ARBA00006194"/>
    </source>
</evidence>
<keyword evidence="5" id="KW-0732">Signal</keyword>
<organism evidence="6 7">
    <name type="scientific">Tilletia indica</name>
    <dbReference type="NCBI Taxonomy" id="43049"/>
    <lineage>
        <taxon>Eukaryota</taxon>
        <taxon>Fungi</taxon>
        <taxon>Dikarya</taxon>
        <taxon>Basidiomycota</taxon>
        <taxon>Ustilaginomycotina</taxon>
        <taxon>Exobasidiomycetes</taxon>
        <taxon>Tilletiales</taxon>
        <taxon>Tilletiaceae</taxon>
        <taxon>Tilletia</taxon>
    </lineage>
</organism>
<accession>A0A177TWN7</accession>
<name>A0A177TWN7_9BASI</name>
<dbReference type="Proteomes" id="UP000077521">
    <property type="component" value="Unassembled WGS sequence"/>
</dbReference>
<sequence length="305" mass="32179">MSALARTLLARSVAAAASASTTSTTLARHTPRPSQLHHSFRWASSSASAPTPGSSSSENAEQQSNQAQDNAVGSEQEPLYAAEAAASSSGGSQQSAEPTRTKEASLEDILGQALAPSLSPDSPQEPTATPRPRQDPPSPSSSFSSRPAAYAPLTPTHRLHIMTTRNNTILTFTTPQGDPLASASGGTAGFKKSQRSGYEAGYRAAFQMFGHIAEYRRSLGYGVGAPVDSAAARTFGGLVTAPIRTGGEEDLRIETIWNGFGQGREAVFRALMTNEGQEIRNLVKRVTDGTPLKIGGVRPKKRRML</sequence>
<dbReference type="PANTHER" id="PTHR11759">
    <property type="entry name" value="40S RIBOSOMAL PROTEIN S14/30S RIBOSOMAL PROTEIN S11"/>
    <property type="match status" value="1"/>
</dbReference>
<dbReference type="InterPro" id="IPR001971">
    <property type="entry name" value="Ribosomal_uS11"/>
</dbReference>
<reference evidence="6" key="2">
    <citation type="journal article" date="2019" name="IMA Fungus">
        <title>Genome sequencing and comparison of five Tilletia species to identify candidate genes for the detection of regulated species infecting wheat.</title>
        <authorList>
            <person name="Nguyen H.D.T."/>
            <person name="Sultana T."/>
            <person name="Kesanakurti P."/>
            <person name="Hambleton S."/>
        </authorList>
    </citation>
    <scope>NUCLEOTIDE SEQUENCE</scope>
    <source>
        <strain evidence="6">DAOMC 236416</strain>
    </source>
</reference>
<dbReference type="Gene3D" id="3.30.420.80">
    <property type="entry name" value="Ribosomal protein S11"/>
    <property type="match status" value="1"/>
</dbReference>
<comment type="caution">
    <text evidence="6">The sequence shown here is derived from an EMBL/GenBank/DDBJ whole genome shotgun (WGS) entry which is preliminary data.</text>
</comment>
<evidence type="ECO:0000256" key="3">
    <source>
        <dbReference type="ARBA" id="ARBA00023274"/>
    </source>
</evidence>
<keyword evidence="3" id="KW-0687">Ribonucleoprotein</keyword>
<evidence type="ECO:0008006" key="8">
    <source>
        <dbReference type="Google" id="ProtNLM"/>
    </source>
</evidence>
<dbReference type="GO" id="GO:0005840">
    <property type="term" value="C:ribosome"/>
    <property type="evidence" value="ECO:0007669"/>
    <property type="project" value="UniProtKB-KW"/>
</dbReference>
<evidence type="ECO:0000313" key="7">
    <source>
        <dbReference type="Proteomes" id="UP000077521"/>
    </source>
</evidence>
<feature type="compositionally biased region" description="Low complexity" evidence="4">
    <location>
        <begin position="43"/>
        <end position="68"/>
    </location>
</feature>
<dbReference type="EMBL" id="LWDF02000565">
    <property type="protein sequence ID" value="KAE8244830.1"/>
    <property type="molecule type" value="Genomic_DNA"/>
</dbReference>
<dbReference type="InterPro" id="IPR036967">
    <property type="entry name" value="Ribosomal_uS11_sf"/>
</dbReference>
<dbReference type="GO" id="GO:1990904">
    <property type="term" value="C:ribonucleoprotein complex"/>
    <property type="evidence" value="ECO:0007669"/>
    <property type="project" value="UniProtKB-KW"/>
</dbReference>
<evidence type="ECO:0000256" key="4">
    <source>
        <dbReference type="SAM" id="MobiDB-lite"/>
    </source>
</evidence>
<gene>
    <name evidence="6" type="ORF">A4X13_0g6222</name>
</gene>
<evidence type="ECO:0000256" key="5">
    <source>
        <dbReference type="SAM" id="SignalP"/>
    </source>
</evidence>
<dbReference type="SUPFAM" id="SSF53137">
    <property type="entry name" value="Translational machinery components"/>
    <property type="match status" value="1"/>
</dbReference>
<protein>
    <recommendedName>
        <fullName evidence="8">Ribosomal protein S18</fullName>
    </recommendedName>
</protein>
<keyword evidence="7" id="KW-1185">Reference proteome</keyword>
<feature type="region of interest" description="Disordered" evidence="4">
    <location>
        <begin position="16"/>
        <end position="159"/>
    </location>
</feature>